<reference evidence="2 3" key="1">
    <citation type="submission" date="2016-10" db="EMBL/GenBank/DDBJ databases">
        <authorList>
            <person name="Varghese N."/>
            <person name="Submissions S."/>
        </authorList>
    </citation>
    <scope>NUCLEOTIDE SEQUENCE [LARGE SCALE GENOMIC DNA]</scope>
    <source>
        <strain evidence="2 3">22B</strain>
    </source>
</reference>
<dbReference type="EMBL" id="FOSF01000034">
    <property type="protein sequence ID" value="SFK18642.1"/>
    <property type="molecule type" value="Genomic_DNA"/>
</dbReference>
<evidence type="ECO:0000313" key="3">
    <source>
        <dbReference type="Proteomes" id="UP000243374"/>
    </source>
</evidence>
<evidence type="ECO:0000256" key="1">
    <source>
        <dbReference type="SAM" id="Coils"/>
    </source>
</evidence>
<keyword evidence="3" id="KW-1185">Reference proteome</keyword>
<keyword evidence="1" id="KW-0175">Coiled coil</keyword>
<dbReference type="Proteomes" id="UP000243374">
    <property type="component" value="Unassembled WGS sequence"/>
</dbReference>
<protein>
    <submittedName>
        <fullName evidence="2">Uncharacterized protein</fullName>
    </submittedName>
</protein>
<sequence>MVIYELIKETKEKLDYSYYPEGNKDKKAGLITIDRINEEIDLTEVAEGDYEIVVLAEDLLRMDQSFIDLAEEEGDLERARLLREELEENKKKGKYKGFQYYCYACHVIHNLVKKYNSGIIPQSDTVYWY</sequence>
<accession>A0A662ZA38</accession>
<dbReference type="OrthoDB" id="1954274at2"/>
<organism evidence="2 3">
    <name type="scientific">Succinivibrio dextrinosolvens</name>
    <dbReference type="NCBI Taxonomy" id="83771"/>
    <lineage>
        <taxon>Bacteria</taxon>
        <taxon>Pseudomonadati</taxon>
        <taxon>Pseudomonadota</taxon>
        <taxon>Gammaproteobacteria</taxon>
        <taxon>Aeromonadales</taxon>
        <taxon>Succinivibrionaceae</taxon>
        <taxon>Succinivibrio</taxon>
    </lineage>
</organism>
<gene>
    <name evidence="2" type="ORF">SAMN04487865_103425</name>
</gene>
<evidence type="ECO:0000313" key="2">
    <source>
        <dbReference type="EMBL" id="SFK18642.1"/>
    </source>
</evidence>
<dbReference type="AlphaFoldDB" id="A0A662ZA38"/>
<dbReference type="RefSeq" id="WP_074840950.1">
    <property type="nucleotide sequence ID" value="NZ_CP047056.1"/>
</dbReference>
<proteinExistence type="predicted"/>
<feature type="coiled-coil region" evidence="1">
    <location>
        <begin position="69"/>
        <end position="96"/>
    </location>
</feature>
<name>A0A662ZA38_9GAMM</name>